<dbReference type="InterPro" id="IPR013424">
    <property type="entry name" value="Ice-binding_C"/>
</dbReference>
<evidence type="ECO:0008006" key="4">
    <source>
        <dbReference type="Google" id="ProtNLM"/>
    </source>
</evidence>
<sequence>MNKQLLTALSAVPLVAAGIVLNPVSAQAAQINPPTNGVFDFSDVYGISSVDGSGNGVRVKIVGNTVTFDFVPPSGNGIGGYDVDFVTGAFSEFGGIDGEIKDFTTPVLLPNTSATLNIDNFLSLGNGNFFDLANLYAPIFEEQTVNLPLGGTVTSTTIRFIVDGTFQSSTGSNYAGLGIFTANFVGLNTNQVLGLASSPNGILTPYSATFEAVPEPMTMLGVGTALGFGALFKRKNAKKENKG</sequence>
<proteinExistence type="predicted"/>
<dbReference type="HOGENOM" id="CLU_1159585_0_0_3"/>
<dbReference type="KEGG" id="cyc:PCC7424_2724"/>
<keyword evidence="3" id="KW-1185">Reference proteome</keyword>
<evidence type="ECO:0000256" key="1">
    <source>
        <dbReference type="SAM" id="SignalP"/>
    </source>
</evidence>
<name>B7K7U0_GLOC7</name>
<dbReference type="InterPro" id="IPR026374">
    <property type="entry name" value="Cyano_PEP"/>
</dbReference>
<gene>
    <name evidence="2" type="ordered locus">PCC7424_2724</name>
</gene>
<accession>B7K7U0</accession>
<reference evidence="3" key="1">
    <citation type="journal article" date="2011" name="MBio">
        <title>Novel metabolic attributes of the genus Cyanothece, comprising a group of unicellular nitrogen-fixing Cyanobacteria.</title>
        <authorList>
            <person name="Bandyopadhyay A."/>
            <person name="Elvitigala T."/>
            <person name="Welsh E."/>
            <person name="Stockel J."/>
            <person name="Liberton M."/>
            <person name="Min H."/>
            <person name="Sherman L.A."/>
            <person name="Pakrasi H.B."/>
        </authorList>
    </citation>
    <scope>NUCLEOTIDE SEQUENCE [LARGE SCALE GENOMIC DNA]</scope>
    <source>
        <strain evidence="3">PCC 7424</strain>
    </source>
</reference>
<protein>
    <recommendedName>
        <fullName evidence="4">PEP-CTERM protein-sorting domain-containing protein</fullName>
    </recommendedName>
</protein>
<dbReference type="NCBIfam" id="TIGR04155">
    <property type="entry name" value="cyano_PEP"/>
    <property type="match status" value="1"/>
</dbReference>
<feature type="chain" id="PRO_5002858745" description="PEP-CTERM protein-sorting domain-containing protein" evidence="1">
    <location>
        <begin position="29"/>
        <end position="243"/>
    </location>
</feature>
<dbReference type="RefSeq" id="WP_015954737.1">
    <property type="nucleotide sequence ID" value="NC_011729.1"/>
</dbReference>
<dbReference type="AlphaFoldDB" id="B7K7U0"/>
<evidence type="ECO:0000313" key="2">
    <source>
        <dbReference type="EMBL" id="ACK71136.1"/>
    </source>
</evidence>
<evidence type="ECO:0000313" key="3">
    <source>
        <dbReference type="Proteomes" id="UP000002384"/>
    </source>
</evidence>
<keyword evidence="1" id="KW-0732">Signal</keyword>
<organism evidence="2 3">
    <name type="scientific">Gloeothece citriformis (strain PCC 7424)</name>
    <name type="common">Cyanothece sp. (strain PCC 7424)</name>
    <dbReference type="NCBI Taxonomy" id="65393"/>
    <lineage>
        <taxon>Bacteria</taxon>
        <taxon>Bacillati</taxon>
        <taxon>Cyanobacteriota</taxon>
        <taxon>Cyanophyceae</taxon>
        <taxon>Oscillatoriophycideae</taxon>
        <taxon>Chroococcales</taxon>
        <taxon>Aphanothecaceae</taxon>
        <taxon>Gloeothece</taxon>
        <taxon>Gloeothece citriformis</taxon>
    </lineage>
</organism>
<dbReference type="Proteomes" id="UP000002384">
    <property type="component" value="Chromosome"/>
</dbReference>
<dbReference type="NCBIfam" id="TIGR02595">
    <property type="entry name" value="PEP_CTERM"/>
    <property type="match status" value="1"/>
</dbReference>
<dbReference type="EMBL" id="CP001291">
    <property type="protein sequence ID" value="ACK71136.1"/>
    <property type="molecule type" value="Genomic_DNA"/>
</dbReference>
<feature type="signal peptide" evidence="1">
    <location>
        <begin position="1"/>
        <end position="28"/>
    </location>
</feature>
<dbReference type="OrthoDB" id="418145at2"/>